<feature type="domain" description="Methyltransferase small" evidence="6">
    <location>
        <begin position="113"/>
        <end position="199"/>
    </location>
</feature>
<dbReference type="Pfam" id="PF17827">
    <property type="entry name" value="PrmC_N"/>
    <property type="match status" value="1"/>
</dbReference>
<dbReference type="KEGG" id="fpf:DCC35_01470"/>
<organism evidence="8 9">
    <name type="scientific">Mangrovivirga cuniculi</name>
    <dbReference type="NCBI Taxonomy" id="2715131"/>
    <lineage>
        <taxon>Bacteria</taxon>
        <taxon>Pseudomonadati</taxon>
        <taxon>Bacteroidota</taxon>
        <taxon>Cytophagia</taxon>
        <taxon>Cytophagales</taxon>
        <taxon>Mangrovivirgaceae</taxon>
        <taxon>Mangrovivirga</taxon>
    </lineage>
</organism>
<accession>A0A4D7JLS0</accession>
<dbReference type="InterPro" id="IPR040758">
    <property type="entry name" value="PrmC_N"/>
</dbReference>
<dbReference type="PANTHER" id="PTHR18895:SF74">
    <property type="entry name" value="MTRF1L RELEASE FACTOR GLUTAMINE METHYLTRANSFERASE"/>
    <property type="match status" value="1"/>
</dbReference>
<keyword evidence="2 8" id="KW-0489">Methyltransferase</keyword>
<comment type="catalytic activity">
    <reaction evidence="5">
        <text>L-glutaminyl-[peptide chain release factor] + S-adenosyl-L-methionine = N(5)-methyl-L-glutaminyl-[peptide chain release factor] + S-adenosyl-L-homocysteine + H(+)</text>
        <dbReference type="Rhea" id="RHEA:42896"/>
        <dbReference type="Rhea" id="RHEA-COMP:10271"/>
        <dbReference type="Rhea" id="RHEA-COMP:10272"/>
        <dbReference type="ChEBI" id="CHEBI:15378"/>
        <dbReference type="ChEBI" id="CHEBI:30011"/>
        <dbReference type="ChEBI" id="CHEBI:57856"/>
        <dbReference type="ChEBI" id="CHEBI:59789"/>
        <dbReference type="ChEBI" id="CHEBI:61891"/>
        <dbReference type="EC" id="2.1.1.297"/>
    </reaction>
</comment>
<keyword evidence="3 8" id="KW-0808">Transferase</keyword>
<dbReference type="CDD" id="cd02440">
    <property type="entry name" value="AdoMet_MTases"/>
    <property type="match status" value="1"/>
</dbReference>
<dbReference type="EC" id="2.1.1.297" evidence="1"/>
<dbReference type="EMBL" id="CP028923">
    <property type="protein sequence ID" value="QCK13512.1"/>
    <property type="molecule type" value="Genomic_DNA"/>
</dbReference>
<dbReference type="InterPro" id="IPR029063">
    <property type="entry name" value="SAM-dependent_MTases_sf"/>
</dbReference>
<evidence type="ECO:0000256" key="3">
    <source>
        <dbReference type="ARBA" id="ARBA00022679"/>
    </source>
</evidence>
<dbReference type="GO" id="GO:0032259">
    <property type="term" value="P:methylation"/>
    <property type="evidence" value="ECO:0007669"/>
    <property type="project" value="UniProtKB-KW"/>
</dbReference>
<dbReference type="Gene3D" id="3.40.50.150">
    <property type="entry name" value="Vaccinia Virus protein VP39"/>
    <property type="match status" value="1"/>
</dbReference>
<dbReference type="Gene3D" id="1.10.8.10">
    <property type="entry name" value="DNA helicase RuvA subunit, C-terminal domain"/>
    <property type="match status" value="1"/>
</dbReference>
<dbReference type="InterPro" id="IPR007848">
    <property type="entry name" value="Small_mtfrase_dom"/>
</dbReference>
<dbReference type="PROSITE" id="PS00092">
    <property type="entry name" value="N6_MTASE"/>
    <property type="match status" value="1"/>
</dbReference>
<keyword evidence="9" id="KW-1185">Reference proteome</keyword>
<evidence type="ECO:0000259" key="6">
    <source>
        <dbReference type="Pfam" id="PF05175"/>
    </source>
</evidence>
<dbReference type="PANTHER" id="PTHR18895">
    <property type="entry name" value="HEMK METHYLTRANSFERASE"/>
    <property type="match status" value="1"/>
</dbReference>
<dbReference type="NCBIfam" id="TIGR00536">
    <property type="entry name" value="hemK_fam"/>
    <property type="match status" value="1"/>
</dbReference>
<sequence length="285" mass="32878">MALTSSKELYDQINKKLSGFIDIQEAQSYTFFILEYLFGLERIDVMMGKEVDFSAEKQTRLNKIYHRVKQQEPVQYIFERAWFYGRTFKVDPRVLIPRGETEELVDLIIKEHREKKNLLIADFGTGTGCIPITLALELKEAEVYGIDYSEDIIRLALMNGMINKADVGFMVADILKDKIELPELDIIVSNPPYIRESEKQDMKSNVLDYEPGEALFVSDDDPLIFYKNIADHALEMLKPDGFLYFEINEALGSQVETMLFNKGFNLVKVIQDIHGKERIVSARKP</sequence>
<proteinExistence type="predicted"/>
<dbReference type="Proteomes" id="UP000298616">
    <property type="component" value="Chromosome"/>
</dbReference>
<dbReference type="GO" id="GO:0003676">
    <property type="term" value="F:nucleic acid binding"/>
    <property type="evidence" value="ECO:0007669"/>
    <property type="project" value="InterPro"/>
</dbReference>
<evidence type="ECO:0000256" key="2">
    <source>
        <dbReference type="ARBA" id="ARBA00022603"/>
    </source>
</evidence>
<gene>
    <name evidence="8" type="primary">prmC</name>
    <name evidence="8" type="ORF">DCC35_01470</name>
</gene>
<evidence type="ECO:0000256" key="1">
    <source>
        <dbReference type="ARBA" id="ARBA00012771"/>
    </source>
</evidence>
<reference evidence="8 9" key="1">
    <citation type="submission" date="2018-04" db="EMBL/GenBank/DDBJ databases">
        <title>Complete genome uncultured novel isolate.</title>
        <authorList>
            <person name="Merlino G."/>
        </authorList>
    </citation>
    <scope>NUCLEOTIDE SEQUENCE [LARGE SCALE GENOMIC DNA]</scope>
    <source>
        <strain evidence="9">R1DC9</strain>
    </source>
</reference>
<dbReference type="InterPro" id="IPR019874">
    <property type="entry name" value="RF_methyltr_PrmC"/>
</dbReference>
<dbReference type="NCBIfam" id="TIGR03534">
    <property type="entry name" value="RF_mod_PrmC"/>
    <property type="match status" value="1"/>
</dbReference>
<dbReference type="SUPFAM" id="SSF53335">
    <property type="entry name" value="S-adenosyl-L-methionine-dependent methyltransferases"/>
    <property type="match status" value="1"/>
</dbReference>
<evidence type="ECO:0000256" key="5">
    <source>
        <dbReference type="ARBA" id="ARBA00048391"/>
    </source>
</evidence>
<evidence type="ECO:0000256" key="4">
    <source>
        <dbReference type="ARBA" id="ARBA00022691"/>
    </source>
</evidence>
<dbReference type="AlphaFoldDB" id="A0A4D7JLS0"/>
<dbReference type="Pfam" id="PF05175">
    <property type="entry name" value="MTS"/>
    <property type="match status" value="1"/>
</dbReference>
<dbReference type="InterPro" id="IPR002052">
    <property type="entry name" value="DNA_methylase_N6_adenine_CS"/>
</dbReference>
<dbReference type="RefSeq" id="WP_137089109.1">
    <property type="nucleotide sequence ID" value="NZ_CP028923.1"/>
</dbReference>
<dbReference type="InterPro" id="IPR050320">
    <property type="entry name" value="N5-glutamine_MTase"/>
</dbReference>
<dbReference type="GO" id="GO:0102559">
    <property type="term" value="F:peptide chain release factor N(5)-glutamine methyltransferase activity"/>
    <property type="evidence" value="ECO:0007669"/>
    <property type="project" value="UniProtKB-EC"/>
</dbReference>
<feature type="domain" description="Release factor glutamine methyltransferase N-terminal" evidence="7">
    <location>
        <begin position="23"/>
        <end position="77"/>
    </location>
</feature>
<evidence type="ECO:0000313" key="8">
    <source>
        <dbReference type="EMBL" id="QCK13512.1"/>
    </source>
</evidence>
<dbReference type="OrthoDB" id="9800643at2"/>
<evidence type="ECO:0000313" key="9">
    <source>
        <dbReference type="Proteomes" id="UP000298616"/>
    </source>
</evidence>
<evidence type="ECO:0000259" key="7">
    <source>
        <dbReference type="Pfam" id="PF17827"/>
    </source>
</evidence>
<protein>
    <recommendedName>
        <fullName evidence="1">peptide chain release factor N(5)-glutamine methyltransferase</fullName>
        <ecNumber evidence="1">2.1.1.297</ecNumber>
    </recommendedName>
</protein>
<keyword evidence="4" id="KW-0949">S-adenosyl-L-methionine</keyword>
<dbReference type="InterPro" id="IPR004556">
    <property type="entry name" value="HemK-like"/>
</dbReference>
<name>A0A4D7JLS0_9BACT</name>